<dbReference type="Ensembl" id="ENSEBUT00000024309.1">
    <property type="protein sequence ID" value="ENSEBUP00000023733.1"/>
    <property type="gene ID" value="ENSEBUG00000014623.1"/>
</dbReference>
<dbReference type="GO" id="GO:0008157">
    <property type="term" value="F:protein phosphatase 1 binding"/>
    <property type="evidence" value="ECO:0007669"/>
    <property type="project" value="TreeGrafter"/>
</dbReference>
<reference evidence="2" key="1">
    <citation type="submission" date="2025-08" db="UniProtKB">
        <authorList>
            <consortium name="Ensembl"/>
        </authorList>
    </citation>
    <scope>IDENTIFICATION</scope>
</reference>
<dbReference type="PROSITE" id="PS51159">
    <property type="entry name" value="CBM21"/>
    <property type="match status" value="1"/>
</dbReference>
<dbReference type="Gene3D" id="2.60.40.2440">
    <property type="entry name" value="Carbohydrate binding type-21 domain"/>
    <property type="match status" value="1"/>
</dbReference>
<dbReference type="InterPro" id="IPR050782">
    <property type="entry name" value="PP1_regulatory_subunit_3"/>
</dbReference>
<dbReference type="GO" id="GO:2001069">
    <property type="term" value="F:glycogen binding"/>
    <property type="evidence" value="ECO:0007669"/>
    <property type="project" value="TreeGrafter"/>
</dbReference>
<evidence type="ECO:0000259" key="1">
    <source>
        <dbReference type="PROSITE" id="PS51159"/>
    </source>
</evidence>
<dbReference type="GeneTree" id="ENSGT00940000167083"/>
<proteinExistence type="predicted"/>
<evidence type="ECO:0000313" key="3">
    <source>
        <dbReference type="Proteomes" id="UP000694388"/>
    </source>
</evidence>
<dbReference type="PANTHER" id="PTHR12307:SF36">
    <property type="entry name" value="GLYCOGEN-BINDING SUBUNIT 76A"/>
    <property type="match status" value="1"/>
</dbReference>
<dbReference type="AlphaFoldDB" id="A0A8C4R527"/>
<dbReference type="GO" id="GO:0005979">
    <property type="term" value="P:regulation of glycogen biosynthetic process"/>
    <property type="evidence" value="ECO:0007669"/>
    <property type="project" value="TreeGrafter"/>
</dbReference>
<dbReference type="PANTHER" id="PTHR12307">
    <property type="entry name" value="PROTEIN PHOSPHATASE 1 REGULATORY SUBUNIT"/>
    <property type="match status" value="1"/>
</dbReference>
<evidence type="ECO:0000313" key="2">
    <source>
        <dbReference type="Ensembl" id="ENSEBUP00000023733.1"/>
    </source>
</evidence>
<dbReference type="Proteomes" id="UP000694388">
    <property type="component" value="Unplaced"/>
</dbReference>
<dbReference type="GO" id="GO:0000164">
    <property type="term" value="C:protein phosphatase type 1 complex"/>
    <property type="evidence" value="ECO:0007669"/>
    <property type="project" value="TreeGrafter"/>
</dbReference>
<keyword evidence="3" id="KW-1185">Reference proteome</keyword>
<dbReference type="Pfam" id="PF03370">
    <property type="entry name" value="CBM_21"/>
    <property type="match status" value="1"/>
</dbReference>
<dbReference type="InterPro" id="IPR038175">
    <property type="entry name" value="CBM21_dom_sf"/>
</dbReference>
<sequence length="317" mass="35252">MMAFTPNSFHSKSSYLFAVPSSPPSPLAHFISHHRPLRPCLINDGLVGYDKTPTSNMCSRQPRKSVVFADTQGLPLINIRYYREADDPCPDLLQFEMLHLDESFVPSLKSSSASDSDSEANVGDCFELASVLPLACSGASSHHLSENCVCLETCTIQSGYLWGRVAVSNISFEKRVFARVSFDGWASFIDVEAYYRSSHSATSKIDIFEFFMILGDKWCLPPLKRKEGATPCLRIEFCLCYESQGVTHWDNNNGRNYMLISTPKHKTHGSPNQAKALLWDCCQGNTIESDPLGSPRNGQGHFLGLQNWGDMSSLRCG</sequence>
<organism evidence="2 3">
    <name type="scientific">Eptatretus burgeri</name>
    <name type="common">Inshore hagfish</name>
    <dbReference type="NCBI Taxonomy" id="7764"/>
    <lineage>
        <taxon>Eukaryota</taxon>
        <taxon>Metazoa</taxon>
        <taxon>Chordata</taxon>
        <taxon>Craniata</taxon>
        <taxon>Vertebrata</taxon>
        <taxon>Cyclostomata</taxon>
        <taxon>Myxini</taxon>
        <taxon>Myxiniformes</taxon>
        <taxon>Myxinidae</taxon>
        <taxon>Eptatretinae</taxon>
        <taxon>Eptatretus</taxon>
    </lineage>
</organism>
<name>A0A8C4R527_EPTBU</name>
<dbReference type="InterPro" id="IPR005036">
    <property type="entry name" value="CBM21_dom"/>
</dbReference>
<reference evidence="2" key="2">
    <citation type="submission" date="2025-09" db="UniProtKB">
        <authorList>
            <consortium name="Ensembl"/>
        </authorList>
    </citation>
    <scope>IDENTIFICATION</scope>
</reference>
<dbReference type="OMA" id="PEVCRYV"/>
<accession>A0A8C4R527</accession>
<protein>
    <recommendedName>
        <fullName evidence="1">CBM21 domain-containing protein</fullName>
    </recommendedName>
</protein>
<feature type="domain" description="CBM21" evidence="1">
    <location>
        <begin position="141"/>
        <end position="260"/>
    </location>
</feature>